<accession>A0A0A9B3F9</accession>
<organism evidence="1">
    <name type="scientific">Arundo donax</name>
    <name type="common">Giant reed</name>
    <name type="synonym">Donax arundinaceus</name>
    <dbReference type="NCBI Taxonomy" id="35708"/>
    <lineage>
        <taxon>Eukaryota</taxon>
        <taxon>Viridiplantae</taxon>
        <taxon>Streptophyta</taxon>
        <taxon>Embryophyta</taxon>
        <taxon>Tracheophyta</taxon>
        <taxon>Spermatophyta</taxon>
        <taxon>Magnoliopsida</taxon>
        <taxon>Liliopsida</taxon>
        <taxon>Poales</taxon>
        <taxon>Poaceae</taxon>
        <taxon>PACMAD clade</taxon>
        <taxon>Arundinoideae</taxon>
        <taxon>Arundineae</taxon>
        <taxon>Arundo</taxon>
    </lineage>
</organism>
<dbReference type="AlphaFoldDB" id="A0A0A9B3F9"/>
<reference evidence="1" key="2">
    <citation type="journal article" date="2015" name="Data Brief">
        <title>Shoot transcriptome of the giant reed, Arundo donax.</title>
        <authorList>
            <person name="Barrero R.A."/>
            <person name="Guerrero F.D."/>
            <person name="Moolhuijzen P."/>
            <person name="Goolsby J.A."/>
            <person name="Tidwell J."/>
            <person name="Bellgard S.E."/>
            <person name="Bellgard M.I."/>
        </authorList>
    </citation>
    <scope>NUCLEOTIDE SEQUENCE</scope>
    <source>
        <tissue evidence="1">Shoot tissue taken approximately 20 cm above the soil surface</tissue>
    </source>
</reference>
<proteinExistence type="predicted"/>
<name>A0A0A9B3F9_ARUDO</name>
<dbReference type="EMBL" id="GBRH01239366">
    <property type="protein sequence ID" value="JAD58529.1"/>
    <property type="molecule type" value="Transcribed_RNA"/>
</dbReference>
<evidence type="ECO:0000313" key="1">
    <source>
        <dbReference type="EMBL" id="JAD58529.1"/>
    </source>
</evidence>
<reference evidence="1" key="1">
    <citation type="submission" date="2014-09" db="EMBL/GenBank/DDBJ databases">
        <authorList>
            <person name="Magalhaes I.L.F."/>
            <person name="Oliveira U."/>
            <person name="Santos F.R."/>
            <person name="Vidigal T.H.D.A."/>
            <person name="Brescovit A.D."/>
            <person name="Santos A.J."/>
        </authorList>
    </citation>
    <scope>NUCLEOTIDE SEQUENCE</scope>
    <source>
        <tissue evidence="1">Shoot tissue taken approximately 20 cm above the soil surface</tissue>
    </source>
</reference>
<sequence length="85" mass="9870">MSVHAKKIETLIRRCQPSQNFPKISTVSGYKIQRVPFEECASQEQENICNQRGEKLKGPCRWDEKCWDQKRIDNPATNKYSKPSG</sequence>
<protein>
    <submittedName>
        <fullName evidence="1">Uncharacterized protein</fullName>
    </submittedName>
</protein>